<dbReference type="EMBL" id="JBDLNV010000004">
    <property type="protein sequence ID" value="MFM1724550.1"/>
    <property type="molecule type" value="Genomic_DNA"/>
</dbReference>
<protein>
    <recommendedName>
        <fullName evidence="4">Triacylglycerol lipase</fullName>
    </recommendedName>
</protein>
<comment type="caution">
    <text evidence="2">The sequence shown here is derived from an EMBL/GenBank/DDBJ whole genome shotgun (WGS) entry which is preliminary data.</text>
</comment>
<proteinExistence type="predicted"/>
<organism evidence="2 3">
    <name type="scientific">Rhodococcus parequi</name>
    <dbReference type="NCBI Taxonomy" id="3137122"/>
    <lineage>
        <taxon>Bacteria</taxon>
        <taxon>Bacillati</taxon>
        <taxon>Actinomycetota</taxon>
        <taxon>Actinomycetes</taxon>
        <taxon>Mycobacteriales</taxon>
        <taxon>Nocardiaceae</taxon>
        <taxon>Rhodococcus</taxon>
    </lineage>
</organism>
<accession>A0ABW9FG58</accession>
<gene>
    <name evidence="2" type="ORF">ABEU20_003139</name>
</gene>
<evidence type="ECO:0000313" key="2">
    <source>
        <dbReference type="EMBL" id="MFM1724550.1"/>
    </source>
</evidence>
<evidence type="ECO:0008006" key="4">
    <source>
        <dbReference type="Google" id="ProtNLM"/>
    </source>
</evidence>
<dbReference type="Proteomes" id="UP001629745">
    <property type="component" value="Unassembled WGS sequence"/>
</dbReference>
<evidence type="ECO:0000313" key="3">
    <source>
        <dbReference type="Proteomes" id="UP001629745"/>
    </source>
</evidence>
<name>A0ABW9FG58_9NOCA</name>
<feature type="region of interest" description="Disordered" evidence="1">
    <location>
        <begin position="170"/>
        <end position="191"/>
    </location>
</feature>
<evidence type="ECO:0000256" key="1">
    <source>
        <dbReference type="SAM" id="MobiDB-lite"/>
    </source>
</evidence>
<dbReference type="RefSeq" id="WP_420165074.1">
    <property type="nucleotide sequence ID" value="NZ_JBDLNV010000004.1"/>
</dbReference>
<sequence length="215" mass="22825">MALANIPLVCVTAPAEAREDRPVSCNRLAGIPLELGNQGESTPVSRDRTCKPSAAHLNRVLWVHGLGGNVQSNWGGYAPPSFAEGYCVHTSAFKAFADRPQPISGMGGTKSFEENVGQSIDNGIEALDEACPQMGSGPQFLKAWQADGIDSPQVVHPNIMTAEPFAATPVSNVSAPDPPRSMARGRGVDRRRLTARSGCRTLRNALICVGKVPPR</sequence>
<keyword evidence="3" id="KW-1185">Reference proteome</keyword>
<reference evidence="2 3" key="1">
    <citation type="submission" date="2023-11" db="EMBL/GenBank/DDBJ databases">
        <authorList>
            <person name="Val-Calvo J."/>
            <person name="Scortti M."/>
            <person name="Vazquez-Boland J."/>
        </authorList>
    </citation>
    <scope>NUCLEOTIDE SEQUENCE [LARGE SCALE GENOMIC DNA]</scope>
    <source>
        <strain evidence="2 3">PAM 2766</strain>
    </source>
</reference>